<comment type="subcellular location">
    <subcellularLocation>
        <location evidence="3">Endoplasmic reticulum membrane</location>
        <topology evidence="3">Peripheral membrane protein</topology>
    </subcellularLocation>
    <subcellularLocation>
        <location evidence="2">Microsome membrane</location>
        <topology evidence="2">Peripheral membrane protein</topology>
    </subcellularLocation>
</comment>
<dbReference type="EMBL" id="VTPC01002751">
    <property type="protein sequence ID" value="KAF2899547.1"/>
    <property type="molecule type" value="Genomic_DNA"/>
</dbReference>
<evidence type="ECO:0000256" key="2">
    <source>
        <dbReference type="ARBA" id="ARBA00004174"/>
    </source>
</evidence>
<evidence type="ECO:0000256" key="3">
    <source>
        <dbReference type="ARBA" id="ARBA00004406"/>
    </source>
</evidence>
<protein>
    <recommendedName>
        <fullName evidence="17">Cytochrome P450</fullName>
    </recommendedName>
</protein>
<reference evidence="15" key="1">
    <citation type="submission" date="2019-08" db="EMBL/GenBank/DDBJ databases">
        <title>The genome of the North American firefly Photinus pyralis.</title>
        <authorList>
            <consortium name="Photinus pyralis genome working group"/>
            <person name="Fallon T.R."/>
            <person name="Sander Lower S.E."/>
            <person name="Weng J.-K."/>
        </authorList>
    </citation>
    <scope>NUCLEOTIDE SEQUENCE</scope>
    <source>
        <strain evidence="15">TRF0915ILg1</strain>
        <tissue evidence="15">Whole body</tissue>
    </source>
</reference>
<keyword evidence="9 14" id="KW-0560">Oxidoreductase</keyword>
<proteinExistence type="inferred from homology"/>
<dbReference type="PANTHER" id="PTHR24292:SF54">
    <property type="entry name" value="CYP9F3-RELATED"/>
    <property type="match status" value="1"/>
</dbReference>
<dbReference type="PRINTS" id="PR00385">
    <property type="entry name" value="P450"/>
</dbReference>
<evidence type="ECO:0000313" key="16">
    <source>
        <dbReference type="Proteomes" id="UP000801492"/>
    </source>
</evidence>
<dbReference type="AlphaFoldDB" id="A0A8K0GF62"/>
<evidence type="ECO:0000256" key="8">
    <source>
        <dbReference type="ARBA" id="ARBA00022848"/>
    </source>
</evidence>
<dbReference type="InterPro" id="IPR036396">
    <property type="entry name" value="Cyt_P450_sf"/>
</dbReference>
<keyword evidence="12" id="KW-0472">Membrane</keyword>
<keyword evidence="5 13" id="KW-0349">Heme</keyword>
<dbReference type="InterPro" id="IPR002401">
    <property type="entry name" value="Cyt_P450_E_grp-I"/>
</dbReference>
<evidence type="ECO:0000256" key="5">
    <source>
        <dbReference type="ARBA" id="ARBA00022617"/>
    </source>
</evidence>
<dbReference type="Proteomes" id="UP000801492">
    <property type="component" value="Unassembled WGS sequence"/>
</dbReference>
<keyword evidence="10 13" id="KW-0408">Iron</keyword>
<evidence type="ECO:0000256" key="13">
    <source>
        <dbReference type="PIRSR" id="PIRSR602401-1"/>
    </source>
</evidence>
<evidence type="ECO:0000256" key="6">
    <source>
        <dbReference type="ARBA" id="ARBA00022723"/>
    </source>
</evidence>
<comment type="similarity">
    <text evidence="4 14">Belongs to the cytochrome P450 family.</text>
</comment>
<dbReference type="PANTHER" id="PTHR24292">
    <property type="entry name" value="CYTOCHROME P450"/>
    <property type="match status" value="1"/>
</dbReference>
<name>A0A8K0GF62_IGNLU</name>
<dbReference type="GO" id="GO:0005789">
    <property type="term" value="C:endoplasmic reticulum membrane"/>
    <property type="evidence" value="ECO:0007669"/>
    <property type="project" value="UniProtKB-SubCell"/>
</dbReference>
<dbReference type="GO" id="GO:0020037">
    <property type="term" value="F:heme binding"/>
    <property type="evidence" value="ECO:0007669"/>
    <property type="project" value="InterPro"/>
</dbReference>
<evidence type="ECO:0000256" key="11">
    <source>
        <dbReference type="ARBA" id="ARBA00023033"/>
    </source>
</evidence>
<keyword evidence="7" id="KW-0256">Endoplasmic reticulum</keyword>
<sequence>MGKDAASFSGYRAFKFIGFAICPQLMKLLDIGIFSKKLQNFFRNTIKETIKIREEKQIVRPDMIHLLLEARKGRLKYEDSMDNMDAGFAVVEESELGKTQKKQKVVITDEDIAALAAGFFLAGFDTVSSAISFLAYELAINPDVQNKLFDEISKAPKDSNGKIKYETLLGMKYLDMVVSESLRKWPPAFITDRISVKSFTIEPESDNENPLYLEKGSQLWIPVLALQRDPKYYPNPDKFDPERFSDENKSNIKPFTYLPFGAGPRNCIGSRFALLENKLLITEILRKFEIISTEKTLIPLESSKTIFNILPDNGVWVALKRRSDYC</sequence>
<organism evidence="15 16">
    <name type="scientific">Ignelater luminosus</name>
    <name type="common">Cucubano</name>
    <name type="synonym">Pyrophorus luminosus</name>
    <dbReference type="NCBI Taxonomy" id="2038154"/>
    <lineage>
        <taxon>Eukaryota</taxon>
        <taxon>Metazoa</taxon>
        <taxon>Ecdysozoa</taxon>
        <taxon>Arthropoda</taxon>
        <taxon>Hexapoda</taxon>
        <taxon>Insecta</taxon>
        <taxon>Pterygota</taxon>
        <taxon>Neoptera</taxon>
        <taxon>Endopterygota</taxon>
        <taxon>Coleoptera</taxon>
        <taxon>Polyphaga</taxon>
        <taxon>Elateriformia</taxon>
        <taxon>Elateroidea</taxon>
        <taxon>Elateridae</taxon>
        <taxon>Agrypninae</taxon>
        <taxon>Pyrophorini</taxon>
        <taxon>Ignelater</taxon>
    </lineage>
</organism>
<keyword evidence="16" id="KW-1185">Reference proteome</keyword>
<dbReference type="PROSITE" id="PS00086">
    <property type="entry name" value="CYTOCHROME_P450"/>
    <property type="match status" value="1"/>
</dbReference>
<evidence type="ECO:0000256" key="12">
    <source>
        <dbReference type="ARBA" id="ARBA00023136"/>
    </source>
</evidence>
<dbReference type="PRINTS" id="PR00463">
    <property type="entry name" value="EP450I"/>
</dbReference>
<dbReference type="GO" id="GO:0004497">
    <property type="term" value="F:monooxygenase activity"/>
    <property type="evidence" value="ECO:0007669"/>
    <property type="project" value="UniProtKB-KW"/>
</dbReference>
<comment type="caution">
    <text evidence="15">The sequence shown here is derived from an EMBL/GenBank/DDBJ whole genome shotgun (WGS) entry which is preliminary data.</text>
</comment>
<evidence type="ECO:0000256" key="14">
    <source>
        <dbReference type="RuleBase" id="RU000461"/>
    </source>
</evidence>
<dbReference type="GO" id="GO:0005506">
    <property type="term" value="F:iron ion binding"/>
    <property type="evidence" value="ECO:0007669"/>
    <property type="project" value="InterPro"/>
</dbReference>
<dbReference type="Gene3D" id="1.10.630.10">
    <property type="entry name" value="Cytochrome P450"/>
    <property type="match status" value="1"/>
</dbReference>
<evidence type="ECO:0000256" key="7">
    <source>
        <dbReference type="ARBA" id="ARBA00022824"/>
    </source>
</evidence>
<accession>A0A8K0GF62</accession>
<dbReference type="InterPro" id="IPR001128">
    <property type="entry name" value="Cyt_P450"/>
</dbReference>
<evidence type="ECO:0000256" key="10">
    <source>
        <dbReference type="ARBA" id="ARBA00023004"/>
    </source>
</evidence>
<comment type="cofactor">
    <cofactor evidence="1 13">
        <name>heme</name>
        <dbReference type="ChEBI" id="CHEBI:30413"/>
    </cofactor>
</comment>
<dbReference type="InterPro" id="IPR017972">
    <property type="entry name" value="Cyt_P450_CS"/>
</dbReference>
<gene>
    <name evidence="15" type="ORF">ILUMI_06621</name>
</gene>
<dbReference type="SUPFAM" id="SSF48264">
    <property type="entry name" value="Cytochrome P450"/>
    <property type="match status" value="1"/>
</dbReference>
<evidence type="ECO:0000256" key="4">
    <source>
        <dbReference type="ARBA" id="ARBA00010617"/>
    </source>
</evidence>
<evidence type="ECO:0000256" key="9">
    <source>
        <dbReference type="ARBA" id="ARBA00023002"/>
    </source>
</evidence>
<evidence type="ECO:0000256" key="1">
    <source>
        <dbReference type="ARBA" id="ARBA00001971"/>
    </source>
</evidence>
<feature type="binding site" description="axial binding residue" evidence="13">
    <location>
        <position position="267"/>
    </location>
    <ligand>
        <name>heme</name>
        <dbReference type="ChEBI" id="CHEBI:30413"/>
    </ligand>
    <ligandPart>
        <name>Fe</name>
        <dbReference type="ChEBI" id="CHEBI:18248"/>
    </ligandPart>
</feature>
<dbReference type="Pfam" id="PF00067">
    <property type="entry name" value="p450"/>
    <property type="match status" value="1"/>
</dbReference>
<keyword evidence="8" id="KW-0492">Microsome</keyword>
<dbReference type="GO" id="GO:0016705">
    <property type="term" value="F:oxidoreductase activity, acting on paired donors, with incorporation or reduction of molecular oxygen"/>
    <property type="evidence" value="ECO:0007669"/>
    <property type="project" value="InterPro"/>
</dbReference>
<evidence type="ECO:0008006" key="17">
    <source>
        <dbReference type="Google" id="ProtNLM"/>
    </source>
</evidence>
<evidence type="ECO:0000313" key="15">
    <source>
        <dbReference type="EMBL" id="KAF2899547.1"/>
    </source>
</evidence>
<keyword evidence="6 13" id="KW-0479">Metal-binding</keyword>
<dbReference type="OrthoDB" id="2789670at2759"/>
<dbReference type="InterPro" id="IPR050476">
    <property type="entry name" value="Insect_CytP450_Detox"/>
</dbReference>
<keyword evidence="11 14" id="KW-0503">Monooxygenase</keyword>